<proteinExistence type="predicted"/>
<dbReference type="Proteomes" id="UP000006727">
    <property type="component" value="Chromosome 27"/>
</dbReference>
<dbReference type="GO" id="GO:0140993">
    <property type="term" value="F:histone modifying activity"/>
    <property type="evidence" value="ECO:0007669"/>
    <property type="project" value="UniProtKB-ARBA"/>
</dbReference>
<organism evidence="5 6">
    <name type="scientific">Physcomitrium patens</name>
    <name type="common">Spreading-leaved earth moss</name>
    <name type="synonym">Physcomitrella patens</name>
    <dbReference type="NCBI Taxonomy" id="3218"/>
    <lineage>
        <taxon>Eukaryota</taxon>
        <taxon>Viridiplantae</taxon>
        <taxon>Streptophyta</taxon>
        <taxon>Embryophyta</taxon>
        <taxon>Bryophyta</taxon>
        <taxon>Bryophytina</taxon>
        <taxon>Bryopsida</taxon>
        <taxon>Funariidae</taxon>
        <taxon>Funariales</taxon>
        <taxon>Funariaceae</taxon>
        <taxon>Physcomitrium</taxon>
    </lineage>
</organism>
<dbReference type="Pfam" id="PF05965">
    <property type="entry name" value="FYRC"/>
    <property type="match status" value="1"/>
</dbReference>
<dbReference type="Gramene" id="Pp3c27_2010V3.11">
    <property type="protein sequence ID" value="Pp3c27_2010V3.11"/>
    <property type="gene ID" value="Pp3c27_2010"/>
</dbReference>
<reference evidence="5 6" key="1">
    <citation type="journal article" date="2008" name="Science">
        <title>The Physcomitrella genome reveals evolutionary insights into the conquest of land by plants.</title>
        <authorList>
            <person name="Rensing S."/>
            <person name="Lang D."/>
            <person name="Zimmer A."/>
            <person name="Terry A."/>
            <person name="Salamov A."/>
            <person name="Shapiro H."/>
            <person name="Nishiyama T."/>
            <person name="Perroud P.-F."/>
            <person name="Lindquist E."/>
            <person name="Kamisugi Y."/>
            <person name="Tanahashi T."/>
            <person name="Sakakibara K."/>
            <person name="Fujita T."/>
            <person name="Oishi K."/>
            <person name="Shin-I T."/>
            <person name="Kuroki Y."/>
            <person name="Toyoda A."/>
            <person name="Suzuki Y."/>
            <person name="Hashimoto A."/>
            <person name="Yamaguchi K."/>
            <person name="Sugano A."/>
            <person name="Kohara Y."/>
            <person name="Fujiyama A."/>
            <person name="Anterola A."/>
            <person name="Aoki S."/>
            <person name="Ashton N."/>
            <person name="Barbazuk W.B."/>
            <person name="Barker E."/>
            <person name="Bennetzen J."/>
            <person name="Bezanilla M."/>
            <person name="Blankenship R."/>
            <person name="Cho S.H."/>
            <person name="Dutcher S."/>
            <person name="Estelle M."/>
            <person name="Fawcett J.A."/>
            <person name="Gundlach H."/>
            <person name="Hanada K."/>
            <person name="Heyl A."/>
            <person name="Hicks K.A."/>
            <person name="Hugh J."/>
            <person name="Lohr M."/>
            <person name="Mayer K."/>
            <person name="Melkozernov A."/>
            <person name="Murata T."/>
            <person name="Nelson D."/>
            <person name="Pils B."/>
            <person name="Prigge M."/>
            <person name="Reiss B."/>
            <person name="Renner T."/>
            <person name="Rombauts S."/>
            <person name="Rushton P."/>
            <person name="Sanderfoot A."/>
            <person name="Schween G."/>
            <person name="Shiu S.-H."/>
            <person name="Stueber K."/>
            <person name="Theodoulou F.L."/>
            <person name="Tu H."/>
            <person name="Van de Peer Y."/>
            <person name="Verrier P.J."/>
            <person name="Waters E."/>
            <person name="Wood A."/>
            <person name="Yang L."/>
            <person name="Cove D."/>
            <person name="Cuming A."/>
            <person name="Hasebe M."/>
            <person name="Lucas S."/>
            <person name="Mishler D.B."/>
            <person name="Reski R."/>
            <person name="Grigoriev I."/>
            <person name="Quatrano R.S."/>
            <person name="Boore J.L."/>
        </authorList>
    </citation>
    <scope>NUCLEOTIDE SEQUENCE [LARGE SCALE GENOMIC DNA]</scope>
    <source>
        <strain evidence="5 6">cv. Gransden 2004</strain>
    </source>
</reference>
<sequence length="1057" mass="119356">MEDRAAYPVQRKCGVLKKKKRVEEVGPAEETFVPVVAPGHGVLKKKNPKMVEVGSNDPYPMPIYEPPLPMDDPPSASANDLPRSGVLKKRKMKVAKPPRPNLVLRVDDSATESEVDGNAREVTVATVAPPARAPNQEHRAKGLLKRKFVNNEGPAKNEFTPPPEHHPVMEVQQPKAGDRRKTMIKELAASYRNDCQTYCRQILQLQRQWKEQEIPILPQAPAETENTRRASGYKKNGSRRGRRSYKNNNENDDGPLQLVNGKMPLRRRVGWRANEREALRRGLLMFGLGRSEKVRSIMRTLLKFSRHGLGDIADSCWEFVKGCGTYAEAKEREYAVKRLQEAMDHGIEMAGPEVSARVGEFDKVARNGSVWLKRLKLLDNLADVVRICANKETREAAYRAIDNLRDASVPHDGWGREADLALLAGVYKHGFGNYESLRKDEQFSETFTKVFNAPDLDDRDGDVDPQLSSRDKPDWPDANTLTRRLKRLVDHIIRVGQQANKGPKASEAPHVPRSLKWSKRDKMEFFRQLMRWGLPLAPGRGAVRWQLLTERSTNASLKKRDDSSLETCYRGIFREMKQLVDGPEDMQEDGMERSNGKRKRNAASNRLAAKTPEFSILEQSSFSPSVPQDTIGPSILNEKSAVRLKDRLELIDTMRQVSETLQDEDWDTLGLSLHHGYDMPSWWEAGYHDNALIKGVLEYGYGSWDEIFADESLGFPDDIALASNIDDPVLRDGEDGPATLAKPTSKACIKRVKFIVNNCRRYLRKLKQPPRRTKPTSEVKEAKDPREIKRFKYARAVEVTRDSASRPILPLVLTDSLRLANLGRIEPDRPGFHNERHIFPIGFTTLRDHASMIDPNGRTTYTCTIIDTGGPGPIFRVYPEDDPGLLIERDSASGSWVVICAQVNRVRGIEREKVTVSGTEMFGLSHPEVCRLIQELPGAELCKNFRPELSFSRFGPQVVARPVIEDSSLLLDSVLGRSAQPAPDSEVEEVDEGGSDRDEISMSAWHVKAVEPRTGKTLVRPPANRSMEYDEEDEEEEEFNENDEDNNGYDESTDEVD</sequence>
<feature type="domain" description="ATP-dependent helicase CHD1-2/hrp3 HTH" evidence="4">
    <location>
        <begin position="413"/>
        <end position="445"/>
    </location>
</feature>
<comment type="subcellular location">
    <subcellularLocation>
        <location evidence="1">Nucleus</location>
    </subcellularLocation>
</comment>
<dbReference type="PANTHER" id="PTHR37242:SF1">
    <property type="entry name" value="OS09G0569450 PROTEIN"/>
    <property type="match status" value="1"/>
</dbReference>
<dbReference type="InterPro" id="IPR003888">
    <property type="entry name" value="FYrich_N"/>
</dbReference>
<name>A0A7I4CXJ2_PHYPA</name>
<dbReference type="PANTHER" id="PTHR37242">
    <property type="entry name" value="OS09G0569450 PROTEIN"/>
    <property type="match status" value="1"/>
</dbReference>
<dbReference type="InterPro" id="IPR003889">
    <property type="entry name" value="FYrich_C"/>
</dbReference>
<dbReference type="SMART" id="SM00541">
    <property type="entry name" value="FYRN"/>
    <property type="match status" value="1"/>
</dbReference>
<evidence type="ECO:0000313" key="5">
    <source>
        <dbReference type="EnsemblPlants" id="Pp3c27_2010V3.10"/>
    </source>
</evidence>
<dbReference type="Gramene" id="Pp3c27_2010V3.10">
    <property type="protein sequence ID" value="Pp3c27_2010V3.10"/>
    <property type="gene ID" value="Pp3c27_2010"/>
</dbReference>
<dbReference type="Gene3D" id="3.30.160.360">
    <property type="match status" value="1"/>
</dbReference>
<feature type="region of interest" description="Disordered" evidence="3">
    <location>
        <begin position="583"/>
        <end position="605"/>
    </location>
</feature>
<dbReference type="EnsemblPlants" id="Pp3c27_2010V3.10">
    <property type="protein sequence ID" value="Pp3c27_2010V3.10"/>
    <property type="gene ID" value="Pp3c27_2010"/>
</dbReference>
<reference evidence="5" key="3">
    <citation type="submission" date="2020-12" db="UniProtKB">
        <authorList>
            <consortium name="EnsemblPlants"/>
        </authorList>
    </citation>
    <scope>IDENTIFICATION</scope>
</reference>
<feature type="region of interest" description="Disordered" evidence="3">
    <location>
        <begin position="976"/>
        <end position="1057"/>
    </location>
</feature>
<feature type="region of interest" description="Disordered" evidence="3">
    <location>
        <begin position="217"/>
        <end position="259"/>
    </location>
</feature>
<feature type="compositionally biased region" description="Basic residues" evidence="3">
    <location>
        <begin position="236"/>
        <end position="245"/>
    </location>
</feature>
<dbReference type="PROSITE" id="PS51543">
    <property type="entry name" value="FYRC"/>
    <property type="match status" value="1"/>
</dbReference>
<accession>A0A7I4CXJ2</accession>
<evidence type="ECO:0000256" key="1">
    <source>
        <dbReference type="ARBA" id="ARBA00004123"/>
    </source>
</evidence>
<dbReference type="InterPro" id="IPR056302">
    <property type="entry name" value="CHD1-2/Hrp3_HTH"/>
</dbReference>
<evidence type="ECO:0000256" key="3">
    <source>
        <dbReference type="SAM" id="MobiDB-lite"/>
    </source>
</evidence>
<dbReference type="Pfam" id="PF05964">
    <property type="entry name" value="FYRN"/>
    <property type="match status" value="1"/>
</dbReference>
<dbReference type="EnsemblPlants" id="Pp3c27_2010V3.11">
    <property type="protein sequence ID" value="Pp3c27_2010V3.11"/>
    <property type="gene ID" value="Pp3c27_2010"/>
</dbReference>
<evidence type="ECO:0000313" key="6">
    <source>
        <dbReference type="Proteomes" id="UP000006727"/>
    </source>
</evidence>
<feature type="region of interest" description="Disordered" evidence="3">
    <location>
        <begin position="454"/>
        <end position="476"/>
    </location>
</feature>
<evidence type="ECO:0000259" key="4">
    <source>
        <dbReference type="Pfam" id="PF23588"/>
    </source>
</evidence>
<reference evidence="5 6" key="2">
    <citation type="journal article" date="2018" name="Plant J.">
        <title>The Physcomitrella patens chromosome-scale assembly reveals moss genome structure and evolution.</title>
        <authorList>
            <person name="Lang D."/>
            <person name="Ullrich K.K."/>
            <person name="Murat F."/>
            <person name="Fuchs J."/>
            <person name="Jenkins J."/>
            <person name="Haas F.B."/>
            <person name="Piednoel M."/>
            <person name="Gundlach H."/>
            <person name="Van Bel M."/>
            <person name="Meyberg R."/>
            <person name="Vives C."/>
            <person name="Morata J."/>
            <person name="Symeonidi A."/>
            <person name="Hiss M."/>
            <person name="Muchero W."/>
            <person name="Kamisugi Y."/>
            <person name="Saleh O."/>
            <person name="Blanc G."/>
            <person name="Decker E.L."/>
            <person name="van Gessel N."/>
            <person name="Grimwood J."/>
            <person name="Hayes R.D."/>
            <person name="Graham S.W."/>
            <person name="Gunter L.E."/>
            <person name="McDaniel S.F."/>
            <person name="Hoernstein S.N.W."/>
            <person name="Larsson A."/>
            <person name="Li F.W."/>
            <person name="Perroud P.F."/>
            <person name="Phillips J."/>
            <person name="Ranjan P."/>
            <person name="Rokshar D.S."/>
            <person name="Rothfels C.J."/>
            <person name="Schneider L."/>
            <person name="Shu S."/>
            <person name="Stevenson D.W."/>
            <person name="Thummler F."/>
            <person name="Tillich M."/>
            <person name="Villarreal Aguilar J.C."/>
            <person name="Widiez T."/>
            <person name="Wong G.K."/>
            <person name="Wymore A."/>
            <person name="Zhang Y."/>
            <person name="Zimmer A.D."/>
            <person name="Quatrano R.S."/>
            <person name="Mayer K.F.X."/>
            <person name="Goodstein D."/>
            <person name="Casacuberta J.M."/>
            <person name="Vandepoele K."/>
            <person name="Reski R."/>
            <person name="Cuming A.C."/>
            <person name="Tuskan G.A."/>
            <person name="Maumus F."/>
            <person name="Salse J."/>
            <person name="Schmutz J."/>
            <person name="Rensing S.A."/>
        </authorList>
    </citation>
    <scope>NUCLEOTIDE SEQUENCE [LARGE SCALE GENOMIC DNA]</scope>
    <source>
        <strain evidence="5 6">cv. Gransden 2004</strain>
    </source>
</reference>
<dbReference type="GO" id="GO:0005634">
    <property type="term" value="C:nucleus"/>
    <property type="evidence" value="ECO:0007669"/>
    <property type="project" value="UniProtKB-SubCell"/>
</dbReference>
<feature type="region of interest" description="Disordered" evidence="3">
    <location>
        <begin position="157"/>
        <end position="179"/>
    </location>
</feature>
<dbReference type="Pfam" id="PF23588">
    <property type="entry name" value="HTH_CHD1_Hrp3"/>
    <property type="match status" value="2"/>
</dbReference>
<evidence type="ECO:0000256" key="2">
    <source>
        <dbReference type="ARBA" id="ARBA00023242"/>
    </source>
</evidence>
<dbReference type="SMART" id="SM00542">
    <property type="entry name" value="FYRC"/>
    <property type="match status" value="1"/>
</dbReference>
<feature type="compositionally biased region" description="Pro residues" evidence="3">
    <location>
        <begin position="62"/>
        <end position="72"/>
    </location>
</feature>
<dbReference type="EMBL" id="ABEU02000027">
    <property type="status" value="NOT_ANNOTATED_CDS"/>
    <property type="molecule type" value="Genomic_DNA"/>
</dbReference>
<protein>
    <recommendedName>
        <fullName evidence="4">ATP-dependent helicase CHD1-2/hrp3 HTH domain-containing protein</fullName>
    </recommendedName>
</protein>
<feature type="region of interest" description="Disordered" evidence="3">
    <location>
        <begin position="62"/>
        <end position="85"/>
    </location>
</feature>
<gene>
    <name evidence="5" type="primary">LOC112278460</name>
</gene>
<feature type="domain" description="ATP-dependent helicase CHD1-2/hrp3 HTH" evidence="4">
    <location>
        <begin position="688"/>
        <end position="757"/>
    </location>
</feature>
<keyword evidence="6" id="KW-1185">Reference proteome</keyword>
<dbReference type="PROSITE" id="PS51542">
    <property type="entry name" value="FYRN"/>
    <property type="match status" value="1"/>
</dbReference>
<feature type="compositionally biased region" description="Acidic residues" evidence="3">
    <location>
        <begin position="1029"/>
        <end position="1057"/>
    </location>
</feature>
<dbReference type="Gene3D" id="1.10.10.60">
    <property type="entry name" value="Homeodomain-like"/>
    <property type="match status" value="2"/>
</dbReference>
<dbReference type="AlphaFoldDB" id="A0A7I4CXJ2"/>
<keyword evidence="2" id="KW-0539">Nucleus</keyword>